<feature type="signal peptide" evidence="7">
    <location>
        <begin position="1"/>
        <end position="20"/>
    </location>
</feature>
<keyword evidence="9" id="KW-1185">Reference proteome</keyword>
<keyword evidence="5" id="KW-1133">Transmembrane helix</keyword>
<comment type="subcellular location">
    <subcellularLocation>
        <location evidence="1">Membrane</location>
        <topology evidence="1">Single-pass type II membrane protein</topology>
    </subcellularLocation>
</comment>
<evidence type="ECO:0000256" key="5">
    <source>
        <dbReference type="ARBA" id="ARBA00022989"/>
    </source>
</evidence>
<evidence type="ECO:0000256" key="2">
    <source>
        <dbReference type="ARBA" id="ARBA00006462"/>
    </source>
</evidence>
<dbReference type="PANTHER" id="PTHR23033">
    <property type="entry name" value="BETA1,3-GALACTOSYLTRANSFERASE"/>
    <property type="match status" value="1"/>
</dbReference>
<dbReference type="GO" id="GO:0016020">
    <property type="term" value="C:membrane"/>
    <property type="evidence" value="ECO:0007669"/>
    <property type="project" value="UniProtKB-SubCell"/>
</dbReference>
<evidence type="ECO:0000256" key="7">
    <source>
        <dbReference type="SAM" id="SignalP"/>
    </source>
</evidence>
<evidence type="ECO:0000256" key="4">
    <source>
        <dbReference type="ARBA" id="ARBA00022968"/>
    </source>
</evidence>
<organism evidence="8 9">
    <name type="scientific">Volvox africanus</name>
    <dbReference type="NCBI Taxonomy" id="51714"/>
    <lineage>
        <taxon>Eukaryota</taxon>
        <taxon>Viridiplantae</taxon>
        <taxon>Chlorophyta</taxon>
        <taxon>core chlorophytes</taxon>
        <taxon>Chlorophyceae</taxon>
        <taxon>CS clade</taxon>
        <taxon>Chlamydomonadales</taxon>
        <taxon>Volvocaceae</taxon>
        <taxon>Volvox</taxon>
    </lineage>
</organism>
<name>A0A8J4BAF7_9CHLO</name>
<dbReference type="AlphaFoldDB" id="A0A8J4BAF7"/>
<comment type="caution">
    <text evidence="8">The sequence shown here is derived from an EMBL/GenBank/DDBJ whole genome shotgun (WGS) entry which is preliminary data.</text>
</comment>
<dbReference type="PANTHER" id="PTHR23033:SF50">
    <property type="entry name" value="HEXOSYLTRANSFERASE"/>
    <property type="match status" value="1"/>
</dbReference>
<reference evidence="8" key="1">
    <citation type="journal article" date="2021" name="Proc. Natl. Acad. Sci. U.S.A.">
        <title>Three genomes in the algal genus Volvox reveal the fate of a haploid sex-determining region after a transition to homothallism.</title>
        <authorList>
            <person name="Yamamoto K."/>
            <person name="Hamaji T."/>
            <person name="Kawai-Toyooka H."/>
            <person name="Matsuzaki R."/>
            <person name="Takahashi F."/>
            <person name="Nishimura Y."/>
            <person name="Kawachi M."/>
            <person name="Noguchi H."/>
            <person name="Minakuchi Y."/>
            <person name="Umen J.G."/>
            <person name="Toyoda A."/>
            <person name="Nozaki H."/>
        </authorList>
    </citation>
    <scope>NUCLEOTIDE SEQUENCE</scope>
    <source>
        <strain evidence="8">NIES-3780</strain>
    </source>
</reference>
<keyword evidence="3" id="KW-0812">Transmembrane</keyword>
<evidence type="ECO:0000256" key="1">
    <source>
        <dbReference type="ARBA" id="ARBA00004606"/>
    </source>
</evidence>
<gene>
    <name evidence="8" type="ORF">Vafri_12572</name>
</gene>
<dbReference type="Proteomes" id="UP000747399">
    <property type="component" value="Unassembled WGS sequence"/>
</dbReference>
<evidence type="ECO:0000256" key="3">
    <source>
        <dbReference type="ARBA" id="ARBA00022692"/>
    </source>
</evidence>
<feature type="chain" id="PRO_5035313338" evidence="7">
    <location>
        <begin position="21"/>
        <end position="495"/>
    </location>
</feature>
<keyword evidence="6" id="KW-0472">Membrane</keyword>
<keyword evidence="7" id="KW-0732">Signal</keyword>
<accession>A0A8J4BAF7</accession>
<evidence type="ECO:0000313" key="8">
    <source>
        <dbReference type="EMBL" id="GIL57319.1"/>
    </source>
</evidence>
<comment type="similarity">
    <text evidence="2">Belongs to the glycosyltransferase 31 family. Beta3-Gal-T subfamily.</text>
</comment>
<dbReference type="InterPro" id="IPR026050">
    <property type="entry name" value="C1GALT1/C1GALT1_chp1"/>
</dbReference>
<dbReference type="EMBL" id="BNCO01000027">
    <property type="protein sequence ID" value="GIL57319.1"/>
    <property type="molecule type" value="Genomic_DNA"/>
</dbReference>
<proteinExistence type="inferred from homology"/>
<protein>
    <submittedName>
        <fullName evidence="8">Uncharacterized protein</fullName>
    </submittedName>
</protein>
<keyword evidence="4" id="KW-0735">Signal-anchor</keyword>
<evidence type="ECO:0000313" key="9">
    <source>
        <dbReference type="Proteomes" id="UP000747399"/>
    </source>
</evidence>
<evidence type="ECO:0000256" key="6">
    <source>
        <dbReference type="ARBA" id="ARBA00023136"/>
    </source>
</evidence>
<sequence>MILTVLILFYGLCTTGGSSAVAQADIGHRFLRTSRSLHEAAPLRPSDLVLVYTTTPSRLPLVHATRPARRGIRTIIVLQDAEEAARLNEHYGGEKSEYNETYLAWIDPAASASAGANGGPYGRTAPAATHPLHLLGPAWAMAPLLAHAAVLASSSTLPLATTTAASAAALSISEGSPPLPSYRWMLIARDDTLWRPHQIVRLLSQYDDSVATAISDHFIDYNGHELLAPSAAAAVCLPCSFNLTELLGRRHPPGVPQPSCPVCRPASGCEFRFNLCGGLTGGEYCGTKRFLGSGDRCSHSWAAGGAGLALSITLLSYFGQEEWAGCVRAQRPSTGERSVGRCLWRNGFSFTHPAAGLPEGLTRDVFSSQHMLFGNPVLRQEIFGSSADAVLGPAYKAEAEAVRAAAAAADKAAAAGMALSSGAVSHDGAESGIAIPASTRLPSEGGQNCDRECREWLLRRGVNVHLDVPYTEDVDITAAATVLQAAAEGVARATD</sequence>